<evidence type="ECO:0000256" key="1">
    <source>
        <dbReference type="SAM" id="MobiDB-lite"/>
    </source>
</evidence>
<dbReference type="Gene3D" id="3.30.70.270">
    <property type="match status" value="1"/>
</dbReference>
<evidence type="ECO:0008006" key="5">
    <source>
        <dbReference type="Google" id="ProtNLM"/>
    </source>
</evidence>
<name>A0ABT5MDV3_9BURK</name>
<feature type="transmembrane region" description="Helical" evidence="2">
    <location>
        <begin position="12"/>
        <end position="34"/>
    </location>
</feature>
<keyword evidence="2" id="KW-0472">Membrane</keyword>
<gene>
    <name evidence="3" type="ORF">PSQ39_09005</name>
</gene>
<dbReference type="InterPro" id="IPR043128">
    <property type="entry name" value="Rev_trsase/Diguanyl_cyclase"/>
</dbReference>
<proteinExistence type="predicted"/>
<dbReference type="Proteomes" id="UP001528672">
    <property type="component" value="Unassembled WGS sequence"/>
</dbReference>
<reference evidence="3 4" key="1">
    <citation type="submission" date="2023-02" db="EMBL/GenBank/DDBJ databases">
        <title>Bacterial whole genome sequence for Curvibacter sp. HBC28.</title>
        <authorList>
            <person name="Le V."/>
            <person name="Ko S.-R."/>
            <person name="Ahn C.-Y."/>
            <person name="Oh H.-M."/>
        </authorList>
    </citation>
    <scope>NUCLEOTIDE SEQUENCE [LARGE SCALE GENOMIC DNA]</scope>
    <source>
        <strain evidence="3 4">HBC28</strain>
    </source>
</reference>
<keyword evidence="2" id="KW-1133">Transmembrane helix</keyword>
<dbReference type="SUPFAM" id="SSF55073">
    <property type="entry name" value="Nucleotide cyclase"/>
    <property type="match status" value="1"/>
</dbReference>
<feature type="region of interest" description="Disordered" evidence="1">
    <location>
        <begin position="226"/>
        <end position="252"/>
    </location>
</feature>
<evidence type="ECO:0000313" key="3">
    <source>
        <dbReference type="EMBL" id="MDD0814766.1"/>
    </source>
</evidence>
<comment type="caution">
    <text evidence="3">The sequence shown here is derived from an EMBL/GenBank/DDBJ whole genome shotgun (WGS) entry which is preliminary data.</text>
</comment>
<accession>A0ABT5MDV3</accession>
<keyword evidence="4" id="KW-1185">Reference proteome</keyword>
<dbReference type="EMBL" id="JAQSIO010000003">
    <property type="protein sequence ID" value="MDD0814766.1"/>
    <property type="molecule type" value="Genomic_DNA"/>
</dbReference>
<evidence type="ECO:0000313" key="4">
    <source>
        <dbReference type="Proteomes" id="UP001528672"/>
    </source>
</evidence>
<protein>
    <recommendedName>
        <fullName evidence="5">GGDEF domain-containing protein</fullName>
    </recommendedName>
</protein>
<evidence type="ECO:0000256" key="2">
    <source>
        <dbReference type="SAM" id="Phobius"/>
    </source>
</evidence>
<dbReference type="InterPro" id="IPR029787">
    <property type="entry name" value="Nucleotide_cyclase"/>
</dbReference>
<organism evidence="3 4">
    <name type="scientific">Curvibacter microcysteis</name>
    <dbReference type="NCBI Taxonomy" id="3026419"/>
    <lineage>
        <taxon>Bacteria</taxon>
        <taxon>Pseudomonadati</taxon>
        <taxon>Pseudomonadota</taxon>
        <taxon>Betaproteobacteria</taxon>
        <taxon>Burkholderiales</taxon>
        <taxon>Comamonadaceae</taxon>
        <taxon>Curvibacter</taxon>
    </lineage>
</organism>
<keyword evidence="2" id="KW-0812">Transmembrane</keyword>
<sequence>MVMLRAFFLADLSFYWTLLVCASAPAVTVLGLLLRERWIFRNDLQSLHAETLPWPLATSLDKQAHVLNRGGLELRLAQRVGRADQEGRSCCVICLTVGGAGAASLVARSELPPELMQPVVARLRDLLPADADLACVDRGKWYLLLPGDASTGLALARRMNQELSLPFQLGKGAIRLNCALGLAVHPEHGMGSGLLLKAAIAAHRVSFQCSGFGLYRHPLAPPLMSGAHRGAGRSEPHCITGESTHAHLDDSQ</sequence>
<dbReference type="RefSeq" id="WP_273926438.1">
    <property type="nucleotide sequence ID" value="NZ_JAQSIO010000003.1"/>
</dbReference>